<name>A0ABM3K680_BACDO</name>
<sequence>MDDLSSKAFIDAFTRFISRRGLCRDNATTFVGANRMMKEDLAAWHSEQNQQYLANIGTSWHFITPSAPHHGGLWEAAVKSAKRHLVRVIGNQAMWHSQLQTLATRIEACLDSRPLIPLTDDLEDKYALTPGDFLIGAPLIAVPEPTVAEIPSNQLKHWQWLGRIHQQFWHR</sequence>
<dbReference type="Proteomes" id="UP001652620">
    <property type="component" value="Chromosome 6"/>
</dbReference>
<dbReference type="InterPro" id="IPR036397">
    <property type="entry name" value="RNaseH_sf"/>
</dbReference>
<dbReference type="RefSeq" id="XP_049316983.1">
    <property type="nucleotide sequence ID" value="XM_049461026.1"/>
</dbReference>
<dbReference type="GeneID" id="125779755"/>
<proteinExistence type="predicted"/>
<dbReference type="SUPFAM" id="SSF53098">
    <property type="entry name" value="Ribonuclease H-like"/>
    <property type="match status" value="1"/>
</dbReference>
<keyword evidence="1" id="KW-1185">Reference proteome</keyword>
<dbReference type="Gene3D" id="3.30.420.10">
    <property type="entry name" value="Ribonuclease H-like superfamily/Ribonuclease H"/>
    <property type="match status" value="1"/>
</dbReference>
<dbReference type="InterPro" id="IPR012337">
    <property type="entry name" value="RNaseH-like_sf"/>
</dbReference>
<organism evidence="1 2">
    <name type="scientific">Bactrocera dorsalis</name>
    <name type="common">Oriental fruit fly</name>
    <name type="synonym">Dacus dorsalis</name>
    <dbReference type="NCBI Taxonomy" id="27457"/>
    <lineage>
        <taxon>Eukaryota</taxon>
        <taxon>Metazoa</taxon>
        <taxon>Ecdysozoa</taxon>
        <taxon>Arthropoda</taxon>
        <taxon>Hexapoda</taxon>
        <taxon>Insecta</taxon>
        <taxon>Pterygota</taxon>
        <taxon>Neoptera</taxon>
        <taxon>Endopterygota</taxon>
        <taxon>Diptera</taxon>
        <taxon>Brachycera</taxon>
        <taxon>Muscomorpha</taxon>
        <taxon>Tephritoidea</taxon>
        <taxon>Tephritidae</taxon>
        <taxon>Bactrocera</taxon>
        <taxon>Bactrocera</taxon>
    </lineage>
</organism>
<evidence type="ECO:0000313" key="2">
    <source>
        <dbReference type="RefSeq" id="XP_049316983.1"/>
    </source>
</evidence>
<evidence type="ECO:0000313" key="1">
    <source>
        <dbReference type="Proteomes" id="UP001652620"/>
    </source>
</evidence>
<protein>
    <submittedName>
        <fullName evidence="2">Uncharacterized protein LOC125779755</fullName>
    </submittedName>
</protein>
<reference evidence="2" key="1">
    <citation type="submission" date="2025-08" db="UniProtKB">
        <authorList>
            <consortium name="RefSeq"/>
        </authorList>
    </citation>
    <scope>IDENTIFICATION</scope>
    <source>
        <tissue evidence="2">Adult</tissue>
    </source>
</reference>
<dbReference type="PANTHER" id="PTHR47331">
    <property type="entry name" value="PHD-TYPE DOMAIN-CONTAINING PROTEIN"/>
    <property type="match status" value="1"/>
</dbReference>
<gene>
    <name evidence="2" type="primary">LOC125779755</name>
</gene>
<accession>A0ABM3K680</accession>